<feature type="region of interest" description="Disordered" evidence="6">
    <location>
        <begin position="1"/>
        <end position="33"/>
    </location>
</feature>
<feature type="compositionally biased region" description="Low complexity" evidence="6">
    <location>
        <begin position="1"/>
        <end position="30"/>
    </location>
</feature>
<sequence>MRRPSAPHSSSHSSPAARSPSRSKRAPASPDDAVPGALSPALFARAEAVLGELLRFSSAADVVLSAYFRRNPELGRADRAFVAELAYTVLRRRRSLAERCAGDVTSRRLLLAALACEQGLNRRQMDTLLRDPEGKWLSEAKALVRASLPPAVRCDLPDWLHALLVAQYGEEATEALAEASNRQAPLDLRVNVQKATREAVIERLVADGIAASATPLSPIGVRLNGKPSLAKYPLFLDGSIEVQDEGSQLLGFLLQPRRGEMVADFCAGAGGKTLLLGALMRSQGRLYAFDVSARRLAALKPRLARSGLSNVHPVCIDSERDARVRRLAGKLDRVLVDAPCSGLGTLRRNPDLKWRQTPQAIAELGVKQASILAAAATLVKPGGRLVYATCSPLAAENDAIVDAFIAAHPEFTPLSAGDILREQGIAITAGDRLRLSVLEHGVDGFFAAVFQRQ</sequence>
<comment type="caution">
    <text evidence="5">Lacks conserved residue(s) required for the propagation of feature annotation.</text>
</comment>
<evidence type="ECO:0000313" key="8">
    <source>
        <dbReference type="EMBL" id="MQY51724.1"/>
    </source>
</evidence>
<dbReference type="EMBL" id="WIXJ01000004">
    <property type="protein sequence ID" value="MQY51724.1"/>
    <property type="molecule type" value="Genomic_DNA"/>
</dbReference>
<evidence type="ECO:0000256" key="6">
    <source>
        <dbReference type="SAM" id="MobiDB-lite"/>
    </source>
</evidence>
<name>A0A6L5JYI7_RHOTE</name>
<evidence type="ECO:0000259" key="7">
    <source>
        <dbReference type="PROSITE" id="PS51686"/>
    </source>
</evidence>
<evidence type="ECO:0000256" key="4">
    <source>
        <dbReference type="ARBA" id="ARBA00022884"/>
    </source>
</evidence>
<dbReference type="AlphaFoldDB" id="A0A6L5JYI7"/>
<keyword evidence="2 5" id="KW-0808">Transferase</keyword>
<evidence type="ECO:0000256" key="3">
    <source>
        <dbReference type="ARBA" id="ARBA00022691"/>
    </source>
</evidence>
<dbReference type="PROSITE" id="PS51686">
    <property type="entry name" value="SAM_MT_RSMB_NOP"/>
    <property type="match status" value="1"/>
</dbReference>
<evidence type="ECO:0000256" key="2">
    <source>
        <dbReference type="ARBA" id="ARBA00022679"/>
    </source>
</evidence>
<comment type="similarity">
    <text evidence="5">Belongs to the class I-like SAM-binding methyltransferase superfamily. RsmB/NOP family.</text>
</comment>
<keyword evidence="1 5" id="KW-0489">Methyltransferase</keyword>
<dbReference type="InterPro" id="IPR049560">
    <property type="entry name" value="MeTrfase_RsmB-F_NOP2_cat"/>
</dbReference>
<dbReference type="Pfam" id="PF01189">
    <property type="entry name" value="Methyltr_RsmB-F"/>
    <property type="match status" value="1"/>
</dbReference>
<protein>
    <submittedName>
        <fullName evidence="8">SAM-dependent methyltransferase</fullName>
    </submittedName>
</protein>
<comment type="caution">
    <text evidence="8">The sequence shown here is derived from an EMBL/GenBank/DDBJ whole genome shotgun (WGS) entry which is preliminary data.</text>
</comment>
<dbReference type="GO" id="GO:0003723">
    <property type="term" value="F:RNA binding"/>
    <property type="evidence" value="ECO:0007669"/>
    <property type="project" value="UniProtKB-UniRule"/>
</dbReference>
<dbReference type="PRINTS" id="PR02008">
    <property type="entry name" value="RCMTFAMILY"/>
</dbReference>
<dbReference type="InterPro" id="IPR029063">
    <property type="entry name" value="SAM-dependent_MTases_sf"/>
</dbReference>
<dbReference type="SUPFAM" id="SSF53335">
    <property type="entry name" value="S-adenosyl-L-methionine-dependent methyltransferases"/>
    <property type="match status" value="1"/>
</dbReference>
<dbReference type="Proteomes" id="UP000480275">
    <property type="component" value="Unassembled WGS sequence"/>
</dbReference>
<dbReference type="OrthoDB" id="9810297at2"/>
<keyword evidence="4 5" id="KW-0694">RNA-binding</keyword>
<evidence type="ECO:0000256" key="5">
    <source>
        <dbReference type="PROSITE-ProRule" id="PRU01023"/>
    </source>
</evidence>
<reference evidence="8 9" key="1">
    <citation type="submission" date="2019-10" db="EMBL/GenBank/DDBJ databases">
        <title>Whole-genome sequence of the purple nonsulfur photosynthetic bacterium Rhodocyclus tenuis.</title>
        <authorList>
            <person name="Kyndt J.A."/>
            <person name="Meyer T.E."/>
        </authorList>
    </citation>
    <scope>NUCLEOTIDE SEQUENCE [LARGE SCALE GENOMIC DNA]</scope>
    <source>
        <strain evidence="8 9">DSM 110</strain>
    </source>
</reference>
<dbReference type="InterPro" id="IPR054728">
    <property type="entry name" value="RsmB-like_ferredoxin"/>
</dbReference>
<dbReference type="PANTHER" id="PTHR22807">
    <property type="entry name" value="NOP2 YEAST -RELATED NOL1/NOP2/FMU SUN DOMAIN-CONTAINING"/>
    <property type="match status" value="1"/>
</dbReference>
<feature type="active site" description="Nucleophile" evidence="5">
    <location>
        <position position="390"/>
    </location>
</feature>
<dbReference type="GO" id="GO:0008173">
    <property type="term" value="F:RNA methyltransferase activity"/>
    <property type="evidence" value="ECO:0007669"/>
    <property type="project" value="InterPro"/>
</dbReference>
<dbReference type="GO" id="GO:0001510">
    <property type="term" value="P:RNA methylation"/>
    <property type="evidence" value="ECO:0007669"/>
    <property type="project" value="InterPro"/>
</dbReference>
<evidence type="ECO:0000313" key="9">
    <source>
        <dbReference type="Proteomes" id="UP000480275"/>
    </source>
</evidence>
<dbReference type="Gene3D" id="3.40.50.150">
    <property type="entry name" value="Vaccinia Virus protein VP39"/>
    <property type="match status" value="1"/>
</dbReference>
<dbReference type="Pfam" id="PF22458">
    <property type="entry name" value="RsmF-B_ferredox"/>
    <property type="match status" value="1"/>
</dbReference>
<dbReference type="InterPro" id="IPR001678">
    <property type="entry name" value="MeTrfase_RsmB-F_NOP2_dom"/>
</dbReference>
<dbReference type="InterPro" id="IPR023267">
    <property type="entry name" value="RCMT"/>
</dbReference>
<feature type="binding site" evidence="5">
    <location>
        <position position="290"/>
    </location>
    <ligand>
        <name>S-adenosyl-L-methionine</name>
        <dbReference type="ChEBI" id="CHEBI:59789"/>
    </ligand>
</feature>
<proteinExistence type="inferred from homology"/>
<dbReference type="PANTHER" id="PTHR22807:SF53">
    <property type="entry name" value="RIBOSOMAL RNA SMALL SUBUNIT METHYLTRANSFERASE B-RELATED"/>
    <property type="match status" value="1"/>
</dbReference>
<organism evidence="8 9">
    <name type="scientific">Rhodocyclus tenuis</name>
    <name type="common">Rhodospirillum tenue</name>
    <dbReference type="NCBI Taxonomy" id="1066"/>
    <lineage>
        <taxon>Bacteria</taxon>
        <taxon>Pseudomonadati</taxon>
        <taxon>Pseudomonadota</taxon>
        <taxon>Betaproteobacteria</taxon>
        <taxon>Rhodocyclales</taxon>
        <taxon>Rhodocyclaceae</taxon>
        <taxon>Rhodocyclus</taxon>
    </lineage>
</organism>
<dbReference type="CDD" id="cd02440">
    <property type="entry name" value="AdoMet_MTases"/>
    <property type="match status" value="1"/>
</dbReference>
<evidence type="ECO:0000256" key="1">
    <source>
        <dbReference type="ARBA" id="ARBA00022603"/>
    </source>
</evidence>
<accession>A0A6L5JYI7</accession>
<feature type="domain" description="SAM-dependent MTase RsmB/NOP-type" evidence="7">
    <location>
        <begin position="176"/>
        <end position="453"/>
    </location>
</feature>
<feature type="binding site" evidence="5">
    <location>
        <position position="317"/>
    </location>
    <ligand>
        <name>S-adenosyl-L-methionine</name>
        <dbReference type="ChEBI" id="CHEBI:59789"/>
    </ligand>
</feature>
<feature type="binding site" evidence="5">
    <location>
        <position position="337"/>
    </location>
    <ligand>
        <name>S-adenosyl-L-methionine</name>
        <dbReference type="ChEBI" id="CHEBI:59789"/>
    </ligand>
</feature>
<gene>
    <name evidence="8" type="ORF">GHK24_08055</name>
</gene>
<keyword evidence="3 5" id="KW-0949">S-adenosyl-L-methionine</keyword>